<feature type="chain" id="PRO_5047208988" description="Secreted protein" evidence="1">
    <location>
        <begin position="26"/>
        <end position="167"/>
    </location>
</feature>
<dbReference type="EMBL" id="JACJID010000001">
    <property type="protein sequence ID" value="MBA8923710.1"/>
    <property type="molecule type" value="Genomic_DNA"/>
</dbReference>
<keyword evidence="3" id="KW-1185">Reference proteome</keyword>
<gene>
    <name evidence="2" type="ORF">BC739_000907</name>
</gene>
<dbReference type="Proteomes" id="UP000517916">
    <property type="component" value="Unassembled WGS sequence"/>
</dbReference>
<name>A0ABR6BA05_9PSEU</name>
<evidence type="ECO:0000313" key="3">
    <source>
        <dbReference type="Proteomes" id="UP000517916"/>
    </source>
</evidence>
<keyword evidence="1" id="KW-0732">Signal</keyword>
<comment type="caution">
    <text evidence="2">The sequence shown here is derived from an EMBL/GenBank/DDBJ whole genome shotgun (WGS) entry which is preliminary data.</text>
</comment>
<sequence length="167" mass="18707">MPGRAWTMLLAATCALAVLAPPAAAHGTHAHEPSSVAGPADENNLRQGCQAHNALADRQQGWARNRFEQCYHFTKVVNLFNSNHEYMVQYQWEEWILAFAYDGSRRVDYVVSVENAKQSKQLFSDIAFLTIGFNGCDGQPNISCSGTLARSSTIEDWYHSRVWTPSR</sequence>
<evidence type="ECO:0000313" key="2">
    <source>
        <dbReference type="EMBL" id="MBA8923710.1"/>
    </source>
</evidence>
<dbReference type="RefSeq" id="WP_318295919.1">
    <property type="nucleotide sequence ID" value="NZ_JACJID010000001.1"/>
</dbReference>
<feature type="signal peptide" evidence="1">
    <location>
        <begin position="1"/>
        <end position="25"/>
    </location>
</feature>
<proteinExistence type="predicted"/>
<reference evidence="2 3" key="1">
    <citation type="submission" date="2020-08" db="EMBL/GenBank/DDBJ databases">
        <title>Genomic Encyclopedia of Archaeal and Bacterial Type Strains, Phase II (KMG-II): from individual species to whole genera.</title>
        <authorList>
            <person name="Goeker M."/>
        </authorList>
    </citation>
    <scope>NUCLEOTIDE SEQUENCE [LARGE SCALE GENOMIC DNA]</scope>
    <source>
        <strain evidence="2 3">DSM 43850</strain>
    </source>
</reference>
<evidence type="ECO:0008006" key="4">
    <source>
        <dbReference type="Google" id="ProtNLM"/>
    </source>
</evidence>
<organism evidence="2 3">
    <name type="scientific">Kutzneria viridogrisea</name>
    <dbReference type="NCBI Taxonomy" id="47990"/>
    <lineage>
        <taxon>Bacteria</taxon>
        <taxon>Bacillati</taxon>
        <taxon>Actinomycetota</taxon>
        <taxon>Actinomycetes</taxon>
        <taxon>Pseudonocardiales</taxon>
        <taxon>Pseudonocardiaceae</taxon>
        <taxon>Kutzneria</taxon>
    </lineage>
</organism>
<protein>
    <recommendedName>
        <fullName evidence="4">Secreted protein</fullName>
    </recommendedName>
</protein>
<accession>A0ABR6BA05</accession>
<evidence type="ECO:0000256" key="1">
    <source>
        <dbReference type="SAM" id="SignalP"/>
    </source>
</evidence>